<dbReference type="EMBL" id="CAJFDI010000005">
    <property type="protein sequence ID" value="CAD5232940.1"/>
    <property type="molecule type" value="Genomic_DNA"/>
</dbReference>
<keyword evidence="13 20" id="KW-1133">Transmembrane helix</keyword>
<dbReference type="InterPro" id="IPR044880">
    <property type="entry name" value="NCX_ion-bd_dom_sf"/>
</dbReference>
<evidence type="ECO:0000313" key="24">
    <source>
        <dbReference type="Proteomes" id="UP000659654"/>
    </source>
</evidence>
<keyword evidence="8" id="KW-0479">Metal-binding</keyword>
<evidence type="ECO:0000256" key="19">
    <source>
        <dbReference type="ARBA" id="ARBA00033667"/>
    </source>
</evidence>
<evidence type="ECO:0000256" key="8">
    <source>
        <dbReference type="ARBA" id="ARBA00022723"/>
    </source>
</evidence>
<protein>
    <submittedName>
        <fullName evidence="23">(pine wood nematode) hypothetical protein</fullName>
    </submittedName>
</protein>
<feature type="domain" description="Calx-beta" evidence="22">
    <location>
        <begin position="406"/>
        <end position="509"/>
    </location>
</feature>
<keyword evidence="24" id="KW-1185">Reference proteome</keyword>
<dbReference type="Gene3D" id="1.20.1420.30">
    <property type="entry name" value="NCX, central ion-binding region"/>
    <property type="match status" value="2"/>
</dbReference>
<evidence type="ECO:0000256" key="17">
    <source>
        <dbReference type="ARBA" id="ARBA00023180"/>
    </source>
</evidence>
<dbReference type="Pfam" id="PF16494">
    <property type="entry name" value="Na_Ca_ex_C"/>
    <property type="match status" value="1"/>
</dbReference>
<evidence type="ECO:0000256" key="5">
    <source>
        <dbReference type="ARBA" id="ARBA00022475"/>
    </source>
</evidence>
<keyword evidence="15" id="KW-0406">Ion transport</keyword>
<feature type="transmembrane region" description="Helical" evidence="20">
    <location>
        <begin position="180"/>
        <end position="201"/>
    </location>
</feature>
<keyword evidence="3" id="KW-0813">Transport</keyword>
<keyword evidence="17" id="KW-0325">Glycoprotein</keyword>
<sequence length="929" mass="103254">MAQLLFGALFLLLLGRLDAGFTAGVDDPTAWSNRRVSWQPIESYEEEVARLRQSQDQCDPAKPCKDGLILPVWSPVDGITWYTRFFRAAIYLLAMIYLFMGVSIVADRFMAAIEVITSHEREVVVKKYNGEKTTILVRVWNETVSNLTLMALGSSAPEILLSIIEIVGNGFEAGDLGPGTIVGSAAFNLYIIIAVCMVSVPTGQIRKIERNDVFYVTVVWSTFAYIWLYLILAVFSPNVVEVWEGVLTFVFFFLTVINAYIANRYAPSLGQKILGKAPVSFRHQHTTAKGPKEKVPGIGGLGQTTDLEAAEALMSEEAHPHMDAFVEHRRRFYDTFTEIRTKHPDMPLQEVARLTAIKTVKKEPKSRAFRRIQATRGLSGGKLKKPAIDLIPSVTTYTLVDPSNDANEPVVKSNNPEVTVYFQPCHIICVEDVGTVKVTAHVDRGNIQQPCVVTVHYRTIEGSAKEHSDYVPRTGELTFEPFENKKDIEIEIVDRDDYENDEEFYVQLYEPKAHHQDDHNITYKATVGAAFEATVIIVDDDHGGCFTFKSEVLKLKESCGYAYLTVNRTRGARGRVTLPFKVTDGSAKRGKDYECGDAELVFEDKQTSADIRIQIFNDDEYEKNEDFYIQLGQPVWHKENQIGEDGADGRPILGDHTRCKVVIIEDDQLKSIVDKAIKHTTSSIMVGTSSWKQQFRDAFEVNADDDDDGDDEDSDEKKQIVKAEREPTTFQLVMHYLNLPWKILFATIPPTDYMNGWICFIVSIIFIGLLTAVIGDVASMFGCTIGLKDVVTAITLVAVGTSVPDLFASKLATQQDPTADAAIGNVTGSNAVNVFLGIGIAWAMAAIFHWYKGTVFRVQAGSLGTSVIIFLLGSVICIGVLALRRKNAKIRGELGGPNRLKYASAALFVALWLGYVLINSLSAYCLLPF</sequence>
<feature type="transmembrane region" description="Helical" evidence="20">
    <location>
        <begin position="242"/>
        <end position="262"/>
    </location>
</feature>
<evidence type="ECO:0000256" key="21">
    <source>
        <dbReference type="SAM" id="SignalP"/>
    </source>
</evidence>
<keyword evidence="16 20" id="KW-0472">Membrane</keyword>
<dbReference type="GO" id="GO:0046872">
    <property type="term" value="F:metal ion binding"/>
    <property type="evidence" value="ECO:0007669"/>
    <property type="project" value="UniProtKB-KW"/>
</dbReference>
<feature type="domain" description="Calx-beta" evidence="22">
    <location>
        <begin position="533"/>
        <end position="632"/>
    </location>
</feature>
<evidence type="ECO:0000256" key="6">
    <source>
        <dbReference type="ARBA" id="ARBA00022568"/>
    </source>
</evidence>
<dbReference type="GO" id="GO:0098703">
    <property type="term" value="P:calcium ion import across plasma membrane"/>
    <property type="evidence" value="ECO:0007669"/>
    <property type="project" value="TreeGrafter"/>
</dbReference>
<dbReference type="SMR" id="A0A7I8X7K6"/>
<evidence type="ECO:0000256" key="9">
    <source>
        <dbReference type="ARBA" id="ARBA00022729"/>
    </source>
</evidence>
<dbReference type="GO" id="GO:0030424">
    <property type="term" value="C:axon"/>
    <property type="evidence" value="ECO:0007669"/>
    <property type="project" value="TreeGrafter"/>
</dbReference>
<gene>
    <name evidence="23" type="ORF">BXYJ_LOCUS13031</name>
</gene>
<dbReference type="SUPFAM" id="SSF141072">
    <property type="entry name" value="CalX-like"/>
    <property type="match status" value="2"/>
</dbReference>
<accession>A0A7I8X7K6</accession>
<dbReference type="PANTHER" id="PTHR11878">
    <property type="entry name" value="SODIUM/CALCIUM EXCHANGER"/>
    <property type="match status" value="1"/>
</dbReference>
<feature type="transmembrane region" description="Helical" evidence="20">
    <location>
        <begin position="790"/>
        <end position="809"/>
    </location>
</feature>
<dbReference type="SMART" id="SM00237">
    <property type="entry name" value="Calx_beta"/>
    <property type="match status" value="2"/>
</dbReference>
<comment type="similarity">
    <text evidence="2">Belongs to the Ca(2+):cation antiporter (CaCA) (TC 2.A.19) family. SLC8 subfamily.</text>
</comment>
<keyword evidence="18" id="KW-0739">Sodium transport</keyword>
<reference evidence="23" key="1">
    <citation type="submission" date="2020-09" db="EMBL/GenBank/DDBJ databases">
        <authorList>
            <person name="Kikuchi T."/>
        </authorList>
    </citation>
    <scope>NUCLEOTIDE SEQUENCE</scope>
    <source>
        <strain evidence="23">Ka4C1</strain>
    </source>
</reference>
<feature type="transmembrane region" description="Helical" evidence="20">
    <location>
        <begin position="904"/>
        <end position="924"/>
    </location>
</feature>
<comment type="subcellular location">
    <subcellularLocation>
        <location evidence="1">Cell membrane</location>
        <topology evidence="1">Multi-pass membrane protein</topology>
    </subcellularLocation>
</comment>
<comment type="caution">
    <text evidence="23">The sequence shown here is derived from an EMBL/GenBank/DDBJ whole genome shotgun (WGS) entry which is preliminary data.</text>
</comment>
<dbReference type="Proteomes" id="UP000659654">
    <property type="component" value="Unassembled WGS sequence"/>
</dbReference>
<dbReference type="InterPro" id="IPR051171">
    <property type="entry name" value="CaCA"/>
</dbReference>
<organism evidence="23 24">
    <name type="scientific">Bursaphelenchus xylophilus</name>
    <name type="common">Pinewood nematode worm</name>
    <name type="synonym">Aphelenchoides xylophilus</name>
    <dbReference type="NCBI Taxonomy" id="6326"/>
    <lineage>
        <taxon>Eukaryota</taxon>
        <taxon>Metazoa</taxon>
        <taxon>Ecdysozoa</taxon>
        <taxon>Nematoda</taxon>
        <taxon>Chromadorea</taxon>
        <taxon>Rhabditida</taxon>
        <taxon>Tylenchina</taxon>
        <taxon>Tylenchomorpha</taxon>
        <taxon>Aphelenchoidea</taxon>
        <taxon>Aphelenchoididae</taxon>
        <taxon>Bursaphelenchus</taxon>
    </lineage>
</organism>
<feature type="transmembrane region" description="Helical" evidence="20">
    <location>
        <begin position="863"/>
        <end position="883"/>
    </location>
</feature>
<dbReference type="InterPro" id="IPR032452">
    <property type="entry name" value="Na_Ca_Ex_C-exten"/>
</dbReference>
<dbReference type="OrthoDB" id="418484at2759"/>
<feature type="transmembrane region" description="Helical" evidence="20">
    <location>
        <begin position="85"/>
        <end position="106"/>
    </location>
</feature>
<dbReference type="GO" id="GO:0007154">
    <property type="term" value="P:cell communication"/>
    <property type="evidence" value="ECO:0007669"/>
    <property type="project" value="InterPro"/>
</dbReference>
<keyword evidence="10" id="KW-0677">Repeat</keyword>
<dbReference type="InterPro" id="IPR003644">
    <property type="entry name" value="Calx_beta"/>
</dbReference>
<evidence type="ECO:0000256" key="18">
    <source>
        <dbReference type="ARBA" id="ARBA00023201"/>
    </source>
</evidence>
<dbReference type="Pfam" id="PF03160">
    <property type="entry name" value="Calx-beta"/>
    <property type="match status" value="1"/>
</dbReference>
<keyword evidence="6" id="KW-0109">Calcium transport</keyword>
<evidence type="ECO:0000256" key="12">
    <source>
        <dbReference type="ARBA" id="ARBA00022860"/>
    </source>
</evidence>
<name>A0A7I8X7K6_BURXY</name>
<feature type="transmembrane region" description="Helical" evidence="20">
    <location>
        <begin position="757"/>
        <end position="778"/>
    </location>
</feature>
<evidence type="ECO:0000256" key="14">
    <source>
        <dbReference type="ARBA" id="ARBA00023053"/>
    </source>
</evidence>
<dbReference type="Gene3D" id="2.60.40.2030">
    <property type="match status" value="2"/>
</dbReference>
<evidence type="ECO:0000313" key="23">
    <source>
        <dbReference type="EMBL" id="CAD5232940.1"/>
    </source>
</evidence>
<evidence type="ECO:0000256" key="11">
    <source>
        <dbReference type="ARBA" id="ARBA00022837"/>
    </source>
</evidence>
<evidence type="ECO:0000256" key="1">
    <source>
        <dbReference type="ARBA" id="ARBA00004651"/>
    </source>
</evidence>
<comment type="catalytic activity">
    <reaction evidence="19">
        <text>Ca(2+)(in) + 3 Na(+)(out) = Ca(2+)(out) + 3 Na(+)(in)</text>
        <dbReference type="Rhea" id="RHEA:69955"/>
        <dbReference type="ChEBI" id="CHEBI:29101"/>
        <dbReference type="ChEBI" id="CHEBI:29108"/>
    </reaction>
</comment>
<dbReference type="NCBIfam" id="TIGR00845">
    <property type="entry name" value="caca"/>
    <property type="match status" value="1"/>
</dbReference>
<evidence type="ECO:0000256" key="2">
    <source>
        <dbReference type="ARBA" id="ARBA00007489"/>
    </source>
</evidence>
<keyword evidence="14" id="KW-0915">Sodium</keyword>
<evidence type="ECO:0000259" key="22">
    <source>
        <dbReference type="SMART" id="SM00237"/>
    </source>
</evidence>
<keyword evidence="12" id="KW-0112">Calmodulin-binding</keyword>
<dbReference type="PRINTS" id="PR01259">
    <property type="entry name" value="NACAEXCHNGR"/>
</dbReference>
<dbReference type="GO" id="GO:0042383">
    <property type="term" value="C:sarcolemma"/>
    <property type="evidence" value="ECO:0007669"/>
    <property type="project" value="TreeGrafter"/>
</dbReference>
<dbReference type="Pfam" id="PF01699">
    <property type="entry name" value="Na_Ca_ex"/>
    <property type="match status" value="2"/>
</dbReference>
<dbReference type="AlphaFoldDB" id="A0A7I8X7K6"/>
<evidence type="ECO:0000256" key="20">
    <source>
        <dbReference type="SAM" id="Phobius"/>
    </source>
</evidence>
<evidence type="ECO:0000256" key="16">
    <source>
        <dbReference type="ARBA" id="ARBA00023136"/>
    </source>
</evidence>
<evidence type="ECO:0000256" key="10">
    <source>
        <dbReference type="ARBA" id="ARBA00022737"/>
    </source>
</evidence>
<dbReference type="Proteomes" id="UP000582659">
    <property type="component" value="Unassembled WGS sequence"/>
</dbReference>
<dbReference type="PANTHER" id="PTHR11878:SF75">
    <property type="entry name" value="CALX-BETA DOMAIN-CONTAINING PROTEIN"/>
    <property type="match status" value="1"/>
</dbReference>
<keyword evidence="11" id="KW-0106">Calcium</keyword>
<evidence type="ECO:0000256" key="4">
    <source>
        <dbReference type="ARBA" id="ARBA00022449"/>
    </source>
</evidence>
<evidence type="ECO:0000256" key="13">
    <source>
        <dbReference type="ARBA" id="ARBA00022989"/>
    </source>
</evidence>
<dbReference type="InterPro" id="IPR038081">
    <property type="entry name" value="CalX-like_sf"/>
</dbReference>
<evidence type="ECO:0000256" key="7">
    <source>
        <dbReference type="ARBA" id="ARBA00022692"/>
    </source>
</evidence>
<evidence type="ECO:0000256" key="3">
    <source>
        <dbReference type="ARBA" id="ARBA00022448"/>
    </source>
</evidence>
<feature type="signal peptide" evidence="21">
    <location>
        <begin position="1"/>
        <end position="19"/>
    </location>
</feature>
<dbReference type="GO" id="GO:0098794">
    <property type="term" value="C:postsynapse"/>
    <property type="evidence" value="ECO:0007669"/>
    <property type="project" value="TreeGrafter"/>
</dbReference>
<keyword evidence="5" id="KW-1003">Cell membrane</keyword>
<proteinExistence type="inferred from homology"/>
<dbReference type="EMBL" id="CAJFCV020000005">
    <property type="protein sequence ID" value="CAG9126149.1"/>
    <property type="molecule type" value="Genomic_DNA"/>
</dbReference>
<keyword evidence="9 21" id="KW-0732">Signal</keyword>
<dbReference type="InterPro" id="IPR004836">
    <property type="entry name" value="Na_Ca_Ex"/>
</dbReference>
<feature type="transmembrane region" description="Helical" evidence="20">
    <location>
        <begin position="830"/>
        <end position="851"/>
    </location>
</feature>
<keyword evidence="4" id="KW-0050">Antiport</keyword>
<dbReference type="GO" id="GO:0005432">
    <property type="term" value="F:calcium:sodium antiporter activity"/>
    <property type="evidence" value="ECO:0007669"/>
    <property type="project" value="InterPro"/>
</dbReference>
<evidence type="ECO:0000256" key="15">
    <source>
        <dbReference type="ARBA" id="ARBA00023065"/>
    </source>
</evidence>
<keyword evidence="7 20" id="KW-0812">Transmembrane</keyword>
<feature type="chain" id="PRO_5036204475" evidence="21">
    <location>
        <begin position="20"/>
        <end position="929"/>
    </location>
</feature>
<dbReference type="GO" id="GO:0005516">
    <property type="term" value="F:calmodulin binding"/>
    <property type="evidence" value="ECO:0007669"/>
    <property type="project" value="UniProtKB-KW"/>
</dbReference>
<dbReference type="InterPro" id="IPR004837">
    <property type="entry name" value="NaCa_Exmemb"/>
</dbReference>
<feature type="transmembrane region" description="Helical" evidence="20">
    <location>
        <begin position="213"/>
        <end position="236"/>
    </location>
</feature>